<sequence>MSRYALAPGAVRPRRLRTTPALRRLVSEVRLHPADLVLPMFVKETLTEPVELQGMPGVFQHTLDSLVAAAEEAAEAGIGGIMLFGIPADRDAIGSQVDSPEGILNRAITACQEAVGDRLVVMADLCLDEFTDHGHCGVLTDTGAVDNDATLDRYAAMGIAQARAGAQVLGLSGMMDGQVAAVRDALDTAGFTDTVIMGYTAKYSSAFYGPFREAVESQLDGDRRTYQQDPANGREALHELDLDLAEGADIVMVKPGMPYLDVLAEVAAASPVPVWSYQISGEYAMVEFAARAGAIDRMPAILESLIGFKRAGADAILTYWATEVAQELAARKQ</sequence>
<keyword evidence="7 11" id="KW-0456">Lyase</keyword>
<keyword evidence="14" id="KW-1185">Reference proteome</keyword>
<evidence type="ECO:0000256" key="7">
    <source>
        <dbReference type="ARBA" id="ARBA00023239"/>
    </source>
</evidence>
<dbReference type="Proteomes" id="UP001500755">
    <property type="component" value="Unassembled WGS sequence"/>
</dbReference>
<comment type="similarity">
    <text evidence="2 12">Belongs to the ALAD family.</text>
</comment>
<evidence type="ECO:0000256" key="5">
    <source>
        <dbReference type="ARBA" id="ARBA00020771"/>
    </source>
</evidence>
<dbReference type="CDD" id="cd00384">
    <property type="entry name" value="ALAD_PBGS"/>
    <property type="match status" value="1"/>
</dbReference>
<evidence type="ECO:0000256" key="1">
    <source>
        <dbReference type="ARBA" id="ARBA00004694"/>
    </source>
</evidence>
<evidence type="ECO:0000256" key="8">
    <source>
        <dbReference type="ARBA" id="ARBA00023244"/>
    </source>
</evidence>
<evidence type="ECO:0000313" key="13">
    <source>
        <dbReference type="EMBL" id="GAA2010116.1"/>
    </source>
</evidence>
<dbReference type="RefSeq" id="WP_344309560.1">
    <property type="nucleotide sequence ID" value="NZ_BAAANO010000020.1"/>
</dbReference>
<dbReference type="EC" id="4.2.1.24" evidence="4 11"/>
<dbReference type="PANTHER" id="PTHR11458">
    <property type="entry name" value="DELTA-AMINOLEVULINIC ACID DEHYDRATASE"/>
    <property type="match status" value="1"/>
</dbReference>
<dbReference type="Pfam" id="PF00490">
    <property type="entry name" value="ALAD"/>
    <property type="match status" value="1"/>
</dbReference>
<keyword evidence="6" id="KW-0350">Heme biosynthesis</keyword>
<evidence type="ECO:0000256" key="6">
    <source>
        <dbReference type="ARBA" id="ARBA00023133"/>
    </source>
</evidence>
<evidence type="ECO:0000256" key="10">
    <source>
        <dbReference type="ARBA" id="ARBA00047651"/>
    </source>
</evidence>
<dbReference type="NCBIfam" id="NF006762">
    <property type="entry name" value="PRK09283.1"/>
    <property type="match status" value="1"/>
</dbReference>
<protein>
    <recommendedName>
        <fullName evidence="5 11">Delta-aminolevulinic acid dehydratase</fullName>
        <ecNumber evidence="4 11">4.2.1.24</ecNumber>
    </recommendedName>
</protein>
<keyword evidence="8 11" id="KW-0627">Porphyrin biosynthesis</keyword>
<dbReference type="PRINTS" id="PR00144">
    <property type="entry name" value="DALDHYDRTASE"/>
</dbReference>
<comment type="catalytic activity">
    <reaction evidence="10 11">
        <text>2 5-aminolevulinate = porphobilinogen + 2 H2O + H(+)</text>
        <dbReference type="Rhea" id="RHEA:24064"/>
        <dbReference type="ChEBI" id="CHEBI:15377"/>
        <dbReference type="ChEBI" id="CHEBI:15378"/>
        <dbReference type="ChEBI" id="CHEBI:58126"/>
        <dbReference type="ChEBI" id="CHEBI:356416"/>
        <dbReference type="EC" id="4.2.1.24"/>
    </reaction>
</comment>
<comment type="pathway">
    <text evidence="1">Porphyrin-containing compound metabolism; protoporphyrin-IX biosynthesis; coproporphyrinogen-III from 5-aminolevulinate: step 1/4.</text>
</comment>
<comment type="caution">
    <text evidence="13">The sequence shown here is derived from an EMBL/GenBank/DDBJ whole genome shotgun (WGS) entry which is preliminary data.</text>
</comment>
<proteinExistence type="inferred from homology"/>
<dbReference type="PROSITE" id="PS00169">
    <property type="entry name" value="D_ALA_DEHYDRATASE"/>
    <property type="match status" value="1"/>
</dbReference>
<accession>A0ABP5EW79</accession>
<dbReference type="InterPro" id="IPR001731">
    <property type="entry name" value="ALAD"/>
</dbReference>
<dbReference type="SUPFAM" id="SSF51569">
    <property type="entry name" value="Aldolase"/>
    <property type="match status" value="1"/>
</dbReference>
<gene>
    <name evidence="13" type="primary">hemB</name>
    <name evidence="13" type="ORF">GCM10009755_21420</name>
</gene>
<evidence type="ECO:0000256" key="4">
    <source>
        <dbReference type="ARBA" id="ARBA00012053"/>
    </source>
</evidence>
<evidence type="ECO:0000256" key="9">
    <source>
        <dbReference type="ARBA" id="ARBA00025628"/>
    </source>
</evidence>
<evidence type="ECO:0000256" key="2">
    <source>
        <dbReference type="ARBA" id="ARBA00008055"/>
    </source>
</evidence>
<evidence type="ECO:0000256" key="12">
    <source>
        <dbReference type="RuleBase" id="RU004161"/>
    </source>
</evidence>
<evidence type="ECO:0000256" key="11">
    <source>
        <dbReference type="RuleBase" id="RU000515"/>
    </source>
</evidence>
<name>A0ABP5EW79_9MICO</name>
<dbReference type="SMART" id="SM01004">
    <property type="entry name" value="ALAD"/>
    <property type="match status" value="1"/>
</dbReference>
<comment type="subunit">
    <text evidence="3 11">Homooctamer.</text>
</comment>
<dbReference type="Gene3D" id="3.20.20.70">
    <property type="entry name" value="Aldolase class I"/>
    <property type="match status" value="1"/>
</dbReference>
<dbReference type="EMBL" id="BAAANO010000020">
    <property type="protein sequence ID" value="GAA2010116.1"/>
    <property type="molecule type" value="Genomic_DNA"/>
</dbReference>
<dbReference type="PIRSF" id="PIRSF001415">
    <property type="entry name" value="Porphbilin_synth"/>
    <property type="match status" value="1"/>
</dbReference>
<comment type="function">
    <text evidence="9">Catalyzes an early step in the biosynthesis of tetrapyrroles. Binds two molecules of 5-aminolevulinate per subunit, each at a distinct site, and catalyzes their condensation to form porphobilinogen.</text>
</comment>
<evidence type="ECO:0000313" key="14">
    <source>
        <dbReference type="Proteomes" id="UP001500755"/>
    </source>
</evidence>
<organism evidence="13 14">
    <name type="scientific">Brevibacterium samyangense</name>
    <dbReference type="NCBI Taxonomy" id="366888"/>
    <lineage>
        <taxon>Bacteria</taxon>
        <taxon>Bacillati</taxon>
        <taxon>Actinomycetota</taxon>
        <taxon>Actinomycetes</taxon>
        <taxon>Micrococcales</taxon>
        <taxon>Brevibacteriaceae</taxon>
        <taxon>Brevibacterium</taxon>
    </lineage>
</organism>
<evidence type="ECO:0000256" key="3">
    <source>
        <dbReference type="ARBA" id="ARBA00011823"/>
    </source>
</evidence>
<dbReference type="InterPro" id="IPR030656">
    <property type="entry name" value="ALAD_AS"/>
</dbReference>
<reference evidence="14" key="1">
    <citation type="journal article" date="2019" name="Int. J. Syst. Evol. Microbiol.">
        <title>The Global Catalogue of Microorganisms (GCM) 10K type strain sequencing project: providing services to taxonomists for standard genome sequencing and annotation.</title>
        <authorList>
            <consortium name="The Broad Institute Genomics Platform"/>
            <consortium name="The Broad Institute Genome Sequencing Center for Infectious Disease"/>
            <person name="Wu L."/>
            <person name="Ma J."/>
        </authorList>
    </citation>
    <scope>NUCLEOTIDE SEQUENCE [LARGE SCALE GENOMIC DNA]</scope>
    <source>
        <strain evidence="14">JCM 14546</strain>
    </source>
</reference>
<dbReference type="PANTHER" id="PTHR11458:SF0">
    <property type="entry name" value="DELTA-AMINOLEVULINIC ACID DEHYDRATASE"/>
    <property type="match status" value="1"/>
</dbReference>
<dbReference type="InterPro" id="IPR013785">
    <property type="entry name" value="Aldolase_TIM"/>
</dbReference>